<dbReference type="InterPro" id="IPR050351">
    <property type="entry name" value="BphY/WalK/GraS-like"/>
</dbReference>
<dbReference type="SMART" id="SM00387">
    <property type="entry name" value="HATPase_c"/>
    <property type="match status" value="1"/>
</dbReference>
<dbReference type="InterPro" id="IPR003594">
    <property type="entry name" value="HATPase_dom"/>
</dbReference>
<dbReference type="GO" id="GO:0016020">
    <property type="term" value="C:membrane"/>
    <property type="evidence" value="ECO:0007669"/>
    <property type="project" value="UniProtKB-SubCell"/>
</dbReference>
<evidence type="ECO:0000256" key="5">
    <source>
        <dbReference type="ARBA" id="ARBA00022692"/>
    </source>
</evidence>
<dbReference type="GO" id="GO:0005524">
    <property type="term" value="F:ATP binding"/>
    <property type="evidence" value="ECO:0007669"/>
    <property type="project" value="UniProtKB-KW"/>
</dbReference>
<keyword evidence="11" id="KW-0472">Membrane</keyword>
<keyword evidence="5" id="KW-0812">Transmembrane</keyword>
<dbReference type="PANTHER" id="PTHR42878">
    <property type="entry name" value="TWO-COMPONENT HISTIDINE KINASE"/>
    <property type="match status" value="1"/>
</dbReference>
<evidence type="ECO:0000256" key="6">
    <source>
        <dbReference type="ARBA" id="ARBA00022741"/>
    </source>
</evidence>
<protein>
    <recommendedName>
        <fullName evidence="3">histidine kinase</fullName>
        <ecNumber evidence="3">2.7.13.3</ecNumber>
    </recommendedName>
</protein>
<dbReference type="PANTHER" id="PTHR42878:SF7">
    <property type="entry name" value="SENSOR HISTIDINE KINASE GLRK"/>
    <property type="match status" value="1"/>
</dbReference>
<evidence type="ECO:0000259" key="12">
    <source>
        <dbReference type="PROSITE" id="PS50109"/>
    </source>
</evidence>
<dbReference type="SUPFAM" id="SSF55785">
    <property type="entry name" value="PYP-like sensor domain (PAS domain)"/>
    <property type="match status" value="2"/>
</dbReference>
<dbReference type="EC" id="2.7.13.3" evidence="3"/>
<dbReference type="Pfam" id="PF02518">
    <property type="entry name" value="HATPase_c"/>
    <property type="match status" value="1"/>
</dbReference>
<organism evidence="14">
    <name type="scientific">Desulfatirhabdium butyrativorans</name>
    <dbReference type="NCBI Taxonomy" id="340467"/>
    <lineage>
        <taxon>Bacteria</taxon>
        <taxon>Pseudomonadati</taxon>
        <taxon>Thermodesulfobacteriota</taxon>
        <taxon>Desulfobacteria</taxon>
        <taxon>Desulfobacterales</taxon>
        <taxon>Desulfatirhabdiaceae</taxon>
        <taxon>Desulfatirhabdium</taxon>
    </lineage>
</organism>
<dbReference type="InterPro" id="IPR035965">
    <property type="entry name" value="PAS-like_dom_sf"/>
</dbReference>
<reference evidence="14" key="1">
    <citation type="journal article" date="2020" name="mSystems">
        <title>Genome- and Community-Level Interaction Insights into Carbon Utilization and Element Cycling Functions of Hydrothermarchaeota in Hydrothermal Sediment.</title>
        <authorList>
            <person name="Zhou Z."/>
            <person name="Liu Y."/>
            <person name="Xu W."/>
            <person name="Pan J."/>
            <person name="Luo Z.H."/>
            <person name="Li M."/>
        </authorList>
    </citation>
    <scope>NUCLEOTIDE SEQUENCE [LARGE SCALE GENOMIC DNA]</scope>
    <source>
        <strain evidence="14">SpSt-477</strain>
    </source>
</reference>
<dbReference type="GO" id="GO:0030295">
    <property type="term" value="F:protein kinase activator activity"/>
    <property type="evidence" value="ECO:0007669"/>
    <property type="project" value="TreeGrafter"/>
</dbReference>
<keyword evidence="4" id="KW-0808">Transferase</keyword>
<evidence type="ECO:0000256" key="4">
    <source>
        <dbReference type="ARBA" id="ARBA00022679"/>
    </source>
</evidence>
<dbReference type="InterPro" id="IPR004358">
    <property type="entry name" value="Sig_transdc_His_kin-like_C"/>
</dbReference>
<dbReference type="CDD" id="cd00130">
    <property type="entry name" value="PAS"/>
    <property type="match status" value="1"/>
</dbReference>
<keyword evidence="9" id="KW-1133">Transmembrane helix</keyword>
<evidence type="ECO:0000259" key="13">
    <source>
        <dbReference type="PROSITE" id="PS50112"/>
    </source>
</evidence>
<dbReference type="NCBIfam" id="TIGR00229">
    <property type="entry name" value="sensory_box"/>
    <property type="match status" value="1"/>
</dbReference>
<evidence type="ECO:0000313" key="14">
    <source>
        <dbReference type="EMBL" id="HGU33434.1"/>
    </source>
</evidence>
<keyword evidence="6" id="KW-0547">Nucleotide-binding</keyword>
<dbReference type="PRINTS" id="PR00344">
    <property type="entry name" value="BCTRLSENSOR"/>
</dbReference>
<dbReference type="GO" id="GO:0000156">
    <property type="term" value="F:phosphorelay response regulator activity"/>
    <property type="evidence" value="ECO:0007669"/>
    <property type="project" value="TreeGrafter"/>
</dbReference>
<dbReference type="Gene3D" id="3.30.565.10">
    <property type="entry name" value="Histidine kinase-like ATPase, C-terminal domain"/>
    <property type="match status" value="1"/>
</dbReference>
<proteinExistence type="predicted"/>
<name>A0A7C4VYP0_9BACT</name>
<comment type="caution">
    <text evidence="14">The sequence shown here is derived from an EMBL/GenBank/DDBJ whole genome shotgun (WGS) entry which is preliminary data.</text>
</comment>
<dbReference type="InterPro" id="IPR036890">
    <property type="entry name" value="HATPase_C_sf"/>
</dbReference>
<accession>A0A7C4VYP0</accession>
<dbReference type="InterPro" id="IPR005467">
    <property type="entry name" value="His_kinase_dom"/>
</dbReference>
<evidence type="ECO:0000256" key="10">
    <source>
        <dbReference type="ARBA" id="ARBA00023012"/>
    </source>
</evidence>
<dbReference type="SMART" id="SM00091">
    <property type="entry name" value="PAS"/>
    <property type="match status" value="2"/>
</dbReference>
<dbReference type="Gene3D" id="3.30.450.20">
    <property type="entry name" value="PAS domain"/>
    <property type="match status" value="2"/>
</dbReference>
<evidence type="ECO:0000256" key="11">
    <source>
        <dbReference type="ARBA" id="ARBA00023136"/>
    </source>
</evidence>
<dbReference type="InterPro" id="IPR000014">
    <property type="entry name" value="PAS"/>
</dbReference>
<dbReference type="EMBL" id="DSUH01000259">
    <property type="protein sequence ID" value="HGU33434.1"/>
    <property type="molecule type" value="Genomic_DNA"/>
</dbReference>
<dbReference type="InterPro" id="IPR013655">
    <property type="entry name" value="PAS_fold_3"/>
</dbReference>
<comment type="subcellular location">
    <subcellularLocation>
        <location evidence="2">Membrane</location>
        <topology evidence="2">Multi-pass membrane protein</topology>
    </subcellularLocation>
</comment>
<evidence type="ECO:0000256" key="9">
    <source>
        <dbReference type="ARBA" id="ARBA00022989"/>
    </source>
</evidence>
<dbReference type="AlphaFoldDB" id="A0A7C4VYP0"/>
<evidence type="ECO:0000256" key="2">
    <source>
        <dbReference type="ARBA" id="ARBA00004141"/>
    </source>
</evidence>
<evidence type="ECO:0000256" key="1">
    <source>
        <dbReference type="ARBA" id="ARBA00000085"/>
    </source>
</evidence>
<gene>
    <name evidence="14" type="ORF">ENS29_11325</name>
</gene>
<dbReference type="GO" id="GO:0004673">
    <property type="term" value="F:protein histidine kinase activity"/>
    <property type="evidence" value="ECO:0007669"/>
    <property type="project" value="UniProtKB-EC"/>
</dbReference>
<dbReference type="PROSITE" id="PS50112">
    <property type="entry name" value="PAS"/>
    <property type="match status" value="1"/>
</dbReference>
<keyword evidence="10" id="KW-0902">Two-component regulatory system</keyword>
<feature type="domain" description="Histidine kinase" evidence="12">
    <location>
        <begin position="306"/>
        <end position="525"/>
    </location>
</feature>
<keyword evidence="8" id="KW-0067">ATP-binding</keyword>
<keyword evidence="7" id="KW-0418">Kinase</keyword>
<dbReference type="GO" id="GO:0007234">
    <property type="term" value="P:osmosensory signaling via phosphorelay pathway"/>
    <property type="evidence" value="ECO:0007669"/>
    <property type="project" value="TreeGrafter"/>
</dbReference>
<sequence>MFPDFPIVFDPASASCSENESALSPRLLTKSIFRMSPYPTSSSGTEPSNVCSPNPHRLMLLCPDAAYRYDPDRRTISFYNDRIWEFLDHRPVSPRSEWSLETVLSWIHPEDRHLIEALFREPKPDDPESGECLLRIVRPDGTLRWLTNRWIRSPAMPDRAHGIIEGFLRDQTRLHRADAQLLQSKRRALIGSFIVQEGVFRYVNPEFVRLIGYSEQELIGRDALSIVHEDYREYVHQQAVAMLKGQNETPYLYCARDKQGGLHWALETVTPIELDGKRASLGYFMDITELRRTQEHLSSLGLMIGIISHSLKGCLVGVDAGLYLIESGFYRDMPARIEEGLDVLKLMFERIRRLVQDILYHAKERKAEKTWTDIWRFSSDLARSMETRIRAANIAFETHLPKHLGQALIDVERLRAAFINILENAMEACIDDPRPIDHVIRFSVRKIEDDGGGSIQFDFSDNGPGIEPSELPKVFQLFYSSKGKKGTGIGLYMTRQVIQEHGGSIHVESSPGNGARFMIHLPVQTEHLPGSSGSERR</sequence>
<evidence type="ECO:0000256" key="7">
    <source>
        <dbReference type="ARBA" id="ARBA00022777"/>
    </source>
</evidence>
<feature type="domain" description="PAS" evidence="13">
    <location>
        <begin position="197"/>
        <end position="246"/>
    </location>
</feature>
<dbReference type="Pfam" id="PF08447">
    <property type="entry name" value="PAS_3"/>
    <property type="match status" value="1"/>
</dbReference>
<evidence type="ECO:0000256" key="3">
    <source>
        <dbReference type="ARBA" id="ARBA00012438"/>
    </source>
</evidence>
<evidence type="ECO:0000256" key="8">
    <source>
        <dbReference type="ARBA" id="ARBA00022840"/>
    </source>
</evidence>
<comment type="catalytic activity">
    <reaction evidence="1">
        <text>ATP + protein L-histidine = ADP + protein N-phospho-L-histidine.</text>
        <dbReference type="EC" id="2.7.13.3"/>
    </reaction>
</comment>
<dbReference type="SUPFAM" id="SSF55874">
    <property type="entry name" value="ATPase domain of HSP90 chaperone/DNA topoisomerase II/histidine kinase"/>
    <property type="match status" value="1"/>
</dbReference>
<dbReference type="PROSITE" id="PS50109">
    <property type="entry name" value="HIS_KIN"/>
    <property type="match status" value="1"/>
</dbReference>